<gene>
    <name evidence="7" type="ORF">IZ6_15900</name>
</gene>
<feature type="transmembrane region" description="Helical" evidence="6">
    <location>
        <begin position="280"/>
        <end position="301"/>
    </location>
</feature>
<feature type="transmembrane region" description="Helical" evidence="6">
    <location>
        <begin position="336"/>
        <end position="360"/>
    </location>
</feature>
<dbReference type="AlphaFoldDB" id="A0A6S6QTD1"/>
<organism evidence="7 8">
    <name type="scientific">Terrihabitans soli</name>
    <dbReference type="NCBI Taxonomy" id="708113"/>
    <lineage>
        <taxon>Bacteria</taxon>
        <taxon>Pseudomonadati</taxon>
        <taxon>Pseudomonadota</taxon>
        <taxon>Alphaproteobacteria</taxon>
        <taxon>Hyphomicrobiales</taxon>
        <taxon>Terrihabitans</taxon>
    </lineage>
</organism>
<dbReference type="KEGG" id="tso:IZ6_15900"/>
<keyword evidence="8" id="KW-1185">Reference proteome</keyword>
<dbReference type="GO" id="GO:0043190">
    <property type="term" value="C:ATP-binding cassette (ABC) transporter complex"/>
    <property type="evidence" value="ECO:0007669"/>
    <property type="project" value="InterPro"/>
</dbReference>
<proteinExistence type="predicted"/>
<dbReference type="Proteomes" id="UP000515317">
    <property type="component" value="Chromosome"/>
</dbReference>
<comment type="subcellular location">
    <subcellularLocation>
        <location evidence="1">Cell membrane</location>
        <topology evidence="1">Multi-pass membrane protein</topology>
    </subcellularLocation>
</comment>
<keyword evidence="4 6" id="KW-1133">Transmembrane helix</keyword>
<dbReference type="PANTHER" id="PTHR33529">
    <property type="entry name" value="SLR0882 PROTEIN-RELATED"/>
    <property type="match status" value="1"/>
</dbReference>
<keyword evidence="2" id="KW-1003">Cell membrane</keyword>
<evidence type="ECO:0000256" key="5">
    <source>
        <dbReference type="ARBA" id="ARBA00023136"/>
    </source>
</evidence>
<keyword evidence="5 6" id="KW-0472">Membrane</keyword>
<feature type="transmembrane region" description="Helical" evidence="6">
    <location>
        <begin position="19"/>
        <end position="36"/>
    </location>
</feature>
<feature type="transmembrane region" description="Helical" evidence="6">
    <location>
        <begin position="307"/>
        <end position="324"/>
    </location>
</feature>
<evidence type="ECO:0000313" key="8">
    <source>
        <dbReference type="Proteomes" id="UP000515317"/>
    </source>
</evidence>
<dbReference type="RefSeq" id="WP_222877454.1">
    <property type="nucleotide sequence ID" value="NZ_AP023361.1"/>
</dbReference>
<dbReference type="InterPro" id="IPR005495">
    <property type="entry name" value="LptG/LptF_permease"/>
</dbReference>
<sequence length="364" mass="39802">MIGDATMPPILSRYIARRLITSILFTYAVIFTLLFLVDFIDLLQEAGVGSKVSVFDIVLLSLQRTPLMTEEIFPFTVLFASIAAFVTLSRKLELVVARATGVSIWQMLAPALLTAALLGMAVTAIYNPASTWLKENAGNRRAELYSDWKDSGGPKWIRQQGFDDSSIIRASESANRGHTLTGVTAFIFDRNGSLKERVDATHAEFREGFWEMRGARVTRYGSPPESLDIYRLNTNLTSEQVAETIAAPETISFWQLPAVIAQWQQSGIRTDKFQLQYQTLIARPLLYVSMVLIAAAVSLGFTRLGGVPRAILGGVIAGFVLYVGSEMAGDLGAAGFITPLIAAWSPPIVGVLLSVTVLLYQEDG</sequence>
<dbReference type="EMBL" id="AP023361">
    <property type="protein sequence ID" value="BCJ90855.1"/>
    <property type="molecule type" value="Genomic_DNA"/>
</dbReference>
<dbReference type="InterPro" id="IPR030923">
    <property type="entry name" value="LptG"/>
</dbReference>
<name>A0A6S6QTD1_9HYPH</name>
<feature type="transmembrane region" description="Helical" evidence="6">
    <location>
        <begin position="104"/>
        <end position="126"/>
    </location>
</feature>
<dbReference type="GO" id="GO:0055085">
    <property type="term" value="P:transmembrane transport"/>
    <property type="evidence" value="ECO:0007669"/>
    <property type="project" value="InterPro"/>
</dbReference>
<evidence type="ECO:0000256" key="2">
    <source>
        <dbReference type="ARBA" id="ARBA00022475"/>
    </source>
</evidence>
<evidence type="ECO:0000313" key="7">
    <source>
        <dbReference type="EMBL" id="BCJ90855.1"/>
    </source>
</evidence>
<dbReference type="NCBIfam" id="TIGR04408">
    <property type="entry name" value="LptG_lptG"/>
    <property type="match status" value="1"/>
</dbReference>
<feature type="transmembrane region" description="Helical" evidence="6">
    <location>
        <begin position="72"/>
        <end position="92"/>
    </location>
</feature>
<reference evidence="7 8" key="1">
    <citation type="submission" date="2020-08" db="EMBL/GenBank/DDBJ databases">
        <title>Genome sequence of Rhizobiales bacterium strain IZ6.</title>
        <authorList>
            <person name="Nakai R."/>
            <person name="Naganuma T."/>
        </authorList>
    </citation>
    <scope>NUCLEOTIDE SEQUENCE [LARGE SCALE GENOMIC DNA]</scope>
    <source>
        <strain evidence="7 8">IZ6</strain>
    </source>
</reference>
<protein>
    <submittedName>
        <fullName evidence="7">LPS export ABC transporter permease LptG</fullName>
    </submittedName>
</protein>
<dbReference type="GO" id="GO:0015920">
    <property type="term" value="P:lipopolysaccharide transport"/>
    <property type="evidence" value="ECO:0007669"/>
    <property type="project" value="TreeGrafter"/>
</dbReference>
<evidence type="ECO:0000256" key="3">
    <source>
        <dbReference type="ARBA" id="ARBA00022692"/>
    </source>
</evidence>
<accession>A0A6S6QTD1</accession>
<keyword evidence="3 6" id="KW-0812">Transmembrane</keyword>
<evidence type="ECO:0000256" key="6">
    <source>
        <dbReference type="SAM" id="Phobius"/>
    </source>
</evidence>
<dbReference type="PANTHER" id="PTHR33529:SF2">
    <property type="entry name" value="LIPOPOLYSACCHARIDE EXPORT SYSTEM PERMEASE PROTEIN LPTG"/>
    <property type="match status" value="1"/>
</dbReference>
<evidence type="ECO:0000256" key="1">
    <source>
        <dbReference type="ARBA" id="ARBA00004651"/>
    </source>
</evidence>
<dbReference type="Pfam" id="PF03739">
    <property type="entry name" value="LptF_LptG"/>
    <property type="match status" value="1"/>
</dbReference>
<evidence type="ECO:0000256" key="4">
    <source>
        <dbReference type="ARBA" id="ARBA00022989"/>
    </source>
</evidence>